<comment type="caution">
    <text evidence="1">The sequence shown here is derived from an EMBL/GenBank/DDBJ whole genome shotgun (WGS) entry which is preliminary data.</text>
</comment>
<name>A0A370I6M1_9NOCA</name>
<reference evidence="1 2" key="1">
    <citation type="submission" date="2018-07" db="EMBL/GenBank/DDBJ databases">
        <title>Genomic Encyclopedia of Type Strains, Phase IV (KMG-IV): sequencing the most valuable type-strain genomes for metagenomic binning, comparative biology and taxonomic classification.</title>
        <authorList>
            <person name="Goeker M."/>
        </authorList>
    </citation>
    <scope>NUCLEOTIDE SEQUENCE [LARGE SCALE GENOMIC DNA]</scope>
    <source>
        <strain evidence="1 2">DSM 44290</strain>
    </source>
</reference>
<proteinExistence type="predicted"/>
<keyword evidence="2" id="KW-1185">Reference proteome</keyword>
<sequence>MLAGLLLSHSRRRHLLLLDAQDRVQARWRMTDPSDGFAVEAFSHDAARVSIATQRRAVSLVSAVQRRYLHEMGTEIGDFIPEVPDEVRLYSTTRPYRYAEPRLVRTSAGVSQRLPVTEVWNRPARRYRRMLEDGRDPNEALDVTAARVKMELAMNVALAEREAESQIIGRAGRVDPEVIGWRRVIRPELARTGSCGLCVAASDRIYRTDELKPLHTGCNCAVLPVKHGSDPGRSLNREDLDRIYGDAGGTAAELLHRTKYRVDEHGELQALLVPVRRGEPVPRLRGAIADDATPNTHRQLSIMRKLLAATQREGLAADDPRLLWQRGQVRRYERIVSAA</sequence>
<dbReference type="STRING" id="1210086.GCA_001613105_04115"/>
<dbReference type="Proteomes" id="UP000254869">
    <property type="component" value="Unassembled WGS sequence"/>
</dbReference>
<dbReference type="EMBL" id="QQBC01000005">
    <property type="protein sequence ID" value="RDI65751.1"/>
    <property type="molecule type" value="Genomic_DNA"/>
</dbReference>
<dbReference type="RefSeq" id="WP_067999972.1">
    <property type="nucleotide sequence ID" value="NZ_QQBC01000005.1"/>
</dbReference>
<accession>A0A370I6M1</accession>
<evidence type="ECO:0000313" key="1">
    <source>
        <dbReference type="EMBL" id="RDI65751.1"/>
    </source>
</evidence>
<dbReference type="AlphaFoldDB" id="A0A370I6M1"/>
<gene>
    <name evidence="1" type="ORF">DFR76_10566</name>
</gene>
<evidence type="ECO:0008006" key="3">
    <source>
        <dbReference type="Google" id="ProtNLM"/>
    </source>
</evidence>
<organism evidence="1 2">
    <name type="scientific">Nocardia pseudobrasiliensis</name>
    <dbReference type="NCBI Taxonomy" id="45979"/>
    <lineage>
        <taxon>Bacteria</taxon>
        <taxon>Bacillati</taxon>
        <taxon>Actinomycetota</taxon>
        <taxon>Actinomycetes</taxon>
        <taxon>Mycobacteriales</taxon>
        <taxon>Nocardiaceae</taxon>
        <taxon>Nocardia</taxon>
    </lineage>
</organism>
<protein>
    <recommendedName>
        <fullName evidence="3">Phage Mu protein F like protein</fullName>
    </recommendedName>
</protein>
<evidence type="ECO:0000313" key="2">
    <source>
        <dbReference type="Proteomes" id="UP000254869"/>
    </source>
</evidence>